<proteinExistence type="predicted"/>
<reference evidence="1 2" key="1">
    <citation type="submission" date="2018-10" db="EMBL/GenBank/DDBJ databases">
        <title>Phylogenomics of Brevibacillus.</title>
        <authorList>
            <person name="Dunlap C."/>
        </authorList>
    </citation>
    <scope>NUCLEOTIDE SEQUENCE [LARGE SCALE GENOMIC DNA]</scope>
    <source>
        <strain evidence="1 2">JCM 12215</strain>
    </source>
</reference>
<evidence type="ECO:0000313" key="2">
    <source>
        <dbReference type="Proteomes" id="UP000282028"/>
    </source>
</evidence>
<evidence type="ECO:0000313" key="1">
    <source>
        <dbReference type="EMBL" id="RNB75391.1"/>
    </source>
</evidence>
<dbReference type="AlphaFoldDB" id="A0A3M8CIJ6"/>
<organism evidence="1 2">
    <name type="scientific">Brevibacillus invocatus</name>
    <dbReference type="NCBI Taxonomy" id="173959"/>
    <lineage>
        <taxon>Bacteria</taxon>
        <taxon>Bacillati</taxon>
        <taxon>Bacillota</taxon>
        <taxon>Bacilli</taxon>
        <taxon>Bacillales</taxon>
        <taxon>Paenibacillaceae</taxon>
        <taxon>Brevibacillus</taxon>
    </lineage>
</organism>
<name>A0A3M8CIJ6_9BACL</name>
<dbReference type="EMBL" id="RHHR01000010">
    <property type="protein sequence ID" value="RNB75391.1"/>
    <property type="molecule type" value="Genomic_DNA"/>
</dbReference>
<sequence length="111" mass="13002">MSSRLTRSQLLALEHITNYAKKYKEEAQQTIRHVLGMSNISRQTYDVAIIKVKSHARIALHFHPDRPDPNMVCVAEALLEIWKTTSRCKRLRMPKTPPSFTERRSFLLQNR</sequence>
<protein>
    <submittedName>
        <fullName evidence="1">DUF3626 domain-containing protein</fullName>
    </submittedName>
</protein>
<dbReference type="Proteomes" id="UP000282028">
    <property type="component" value="Unassembled WGS sequence"/>
</dbReference>
<gene>
    <name evidence="1" type="ORF">EDM52_07345</name>
</gene>
<dbReference type="OrthoDB" id="3770261at2"/>
<comment type="caution">
    <text evidence="1">The sequence shown here is derived from an EMBL/GenBank/DDBJ whole genome shotgun (WGS) entry which is preliminary data.</text>
</comment>
<accession>A0A3M8CIJ6</accession>
<keyword evidence="2" id="KW-1185">Reference proteome</keyword>